<evidence type="ECO:0000256" key="1">
    <source>
        <dbReference type="ARBA" id="ARBA00004141"/>
    </source>
</evidence>
<gene>
    <name evidence="8" type="primary">aph1</name>
    <name evidence="8" type="ORF">PPL_00924</name>
</gene>
<dbReference type="Pfam" id="PF06105">
    <property type="entry name" value="Aph-1"/>
    <property type="match status" value="1"/>
</dbReference>
<evidence type="ECO:0000256" key="2">
    <source>
        <dbReference type="ARBA" id="ARBA00005577"/>
    </source>
</evidence>
<comment type="similarity">
    <text evidence="2">Belongs to the APH-1 family.</text>
</comment>
<dbReference type="RefSeq" id="XP_020437801.1">
    <property type="nucleotide sequence ID" value="XM_020571943.1"/>
</dbReference>
<dbReference type="EMBL" id="ADBJ01000004">
    <property type="protein sequence ID" value="EFA85695.1"/>
    <property type="molecule type" value="Genomic_DNA"/>
</dbReference>
<dbReference type="Proteomes" id="UP000001396">
    <property type="component" value="Unassembled WGS sequence"/>
</dbReference>
<feature type="transmembrane region" description="Helical" evidence="7">
    <location>
        <begin position="112"/>
        <end position="135"/>
    </location>
</feature>
<keyword evidence="5 7" id="KW-1133">Transmembrane helix</keyword>
<dbReference type="AlphaFoldDB" id="D3AXL8"/>
<dbReference type="GO" id="GO:0016485">
    <property type="term" value="P:protein processing"/>
    <property type="evidence" value="ECO:0007669"/>
    <property type="project" value="InterPro"/>
</dbReference>
<dbReference type="InterPro" id="IPR009294">
    <property type="entry name" value="Aph-1"/>
</dbReference>
<protein>
    <submittedName>
        <fullName evidence="8">Gamma-secretase subunit Aph-1</fullName>
    </submittedName>
</protein>
<evidence type="ECO:0000313" key="9">
    <source>
        <dbReference type="Proteomes" id="UP000001396"/>
    </source>
</evidence>
<evidence type="ECO:0000256" key="7">
    <source>
        <dbReference type="SAM" id="Phobius"/>
    </source>
</evidence>
<keyword evidence="6 7" id="KW-0472">Membrane</keyword>
<evidence type="ECO:0000256" key="6">
    <source>
        <dbReference type="ARBA" id="ARBA00023136"/>
    </source>
</evidence>
<keyword evidence="3 7" id="KW-0812">Transmembrane</keyword>
<feature type="transmembrane region" description="Helical" evidence="7">
    <location>
        <begin position="68"/>
        <end position="92"/>
    </location>
</feature>
<feature type="transmembrane region" description="Helical" evidence="7">
    <location>
        <begin position="31"/>
        <end position="56"/>
    </location>
</feature>
<dbReference type="GO" id="GO:0016020">
    <property type="term" value="C:membrane"/>
    <property type="evidence" value="ECO:0007669"/>
    <property type="project" value="UniProtKB-SubCell"/>
</dbReference>
<proteinExistence type="inferred from homology"/>
<name>D3AXL8_HETP5</name>
<dbReference type="GO" id="GO:0007219">
    <property type="term" value="P:Notch signaling pathway"/>
    <property type="evidence" value="ECO:0007669"/>
    <property type="project" value="UniProtKB-KW"/>
</dbReference>
<dbReference type="InParanoid" id="D3AXL8"/>
<comment type="caution">
    <text evidence="8">The sequence shown here is derived from an EMBL/GenBank/DDBJ whole genome shotgun (WGS) entry which is preliminary data.</text>
</comment>
<keyword evidence="9" id="KW-1185">Reference proteome</keyword>
<evidence type="ECO:0000256" key="4">
    <source>
        <dbReference type="ARBA" id="ARBA00022976"/>
    </source>
</evidence>
<dbReference type="PANTHER" id="PTHR12889">
    <property type="entry name" value="GAMMA-SECRETASE SUBUNIT APH-1"/>
    <property type="match status" value="1"/>
</dbReference>
<organism evidence="8 9">
    <name type="scientific">Heterostelium pallidum (strain ATCC 26659 / Pp 5 / PN500)</name>
    <name type="common">Cellular slime mold</name>
    <name type="synonym">Polysphondylium pallidum</name>
    <dbReference type="NCBI Taxonomy" id="670386"/>
    <lineage>
        <taxon>Eukaryota</taxon>
        <taxon>Amoebozoa</taxon>
        <taxon>Evosea</taxon>
        <taxon>Eumycetozoa</taxon>
        <taxon>Dictyostelia</taxon>
        <taxon>Acytosteliales</taxon>
        <taxon>Acytosteliaceae</taxon>
        <taxon>Heterostelium</taxon>
    </lineage>
</organism>
<evidence type="ECO:0000313" key="8">
    <source>
        <dbReference type="EMBL" id="EFA85695.1"/>
    </source>
</evidence>
<sequence>MTALLFYGCLFVAFSPSIVFFTMVISRNSQLVIMAIAIGTGSGITYGFVMYGTILWEAQGPGNLFSPACPTVSLFILSAIYALCFSLLHIAWNITAFQGYRTKNYFNVGVVLLSHFAASYFIEAAMVPTVIGYTFRTMIKGDSITKIT</sequence>
<reference evidence="8 9" key="1">
    <citation type="journal article" date="2011" name="Genome Res.">
        <title>Phylogeny-wide analysis of social amoeba genomes highlights ancient origins for complex intercellular communication.</title>
        <authorList>
            <person name="Heidel A.J."/>
            <person name="Lawal H.M."/>
            <person name="Felder M."/>
            <person name="Schilde C."/>
            <person name="Helps N.R."/>
            <person name="Tunggal B."/>
            <person name="Rivero F."/>
            <person name="John U."/>
            <person name="Schleicher M."/>
            <person name="Eichinger L."/>
            <person name="Platzer M."/>
            <person name="Noegel A.A."/>
            <person name="Schaap P."/>
            <person name="Gloeckner G."/>
        </authorList>
    </citation>
    <scope>NUCLEOTIDE SEQUENCE [LARGE SCALE GENOMIC DNA]</scope>
    <source>
        <strain evidence="9">ATCC 26659 / Pp 5 / PN500</strain>
    </source>
</reference>
<comment type="subcellular location">
    <subcellularLocation>
        <location evidence="1">Membrane</location>
        <topology evidence="1">Multi-pass membrane protein</topology>
    </subcellularLocation>
</comment>
<evidence type="ECO:0000256" key="3">
    <source>
        <dbReference type="ARBA" id="ARBA00022692"/>
    </source>
</evidence>
<accession>D3AXL8</accession>
<dbReference type="GeneID" id="31356454"/>
<dbReference type="STRING" id="670386.D3AXL8"/>
<keyword evidence="4" id="KW-0914">Notch signaling pathway</keyword>
<evidence type="ECO:0000256" key="5">
    <source>
        <dbReference type="ARBA" id="ARBA00022989"/>
    </source>
</evidence>